<organism evidence="19 20">
    <name type="scientific">Aplysia californica</name>
    <name type="common">California sea hare</name>
    <dbReference type="NCBI Taxonomy" id="6500"/>
    <lineage>
        <taxon>Eukaryota</taxon>
        <taxon>Metazoa</taxon>
        <taxon>Spiralia</taxon>
        <taxon>Lophotrochozoa</taxon>
        <taxon>Mollusca</taxon>
        <taxon>Gastropoda</taxon>
        <taxon>Heterobranchia</taxon>
        <taxon>Euthyneura</taxon>
        <taxon>Tectipleura</taxon>
        <taxon>Aplysiida</taxon>
        <taxon>Aplysioidea</taxon>
        <taxon>Aplysiidae</taxon>
        <taxon>Aplysia</taxon>
    </lineage>
</organism>
<dbReference type="SMART" id="SM00179">
    <property type="entry name" value="EGF_CA"/>
    <property type="match status" value="2"/>
</dbReference>
<proteinExistence type="inferred from homology"/>
<evidence type="ECO:0000256" key="13">
    <source>
        <dbReference type="ARBA" id="ARBA00023235"/>
    </source>
</evidence>
<evidence type="ECO:0000256" key="12">
    <source>
        <dbReference type="ARBA" id="ARBA00023157"/>
    </source>
</evidence>
<dbReference type="Proteomes" id="UP000694888">
    <property type="component" value="Unplaced"/>
</dbReference>
<keyword evidence="11 16" id="KW-0472">Membrane</keyword>
<keyword evidence="5 15" id="KW-0245">EGF-like domain</keyword>
<dbReference type="InterPro" id="IPR018097">
    <property type="entry name" value="EGF_Ca-bd_CS"/>
</dbReference>
<protein>
    <recommendedName>
        <fullName evidence="4">protein disulfide-isomerase</fullName>
        <ecNumber evidence="4">5.3.4.1</ecNumber>
    </recommendedName>
</protein>
<evidence type="ECO:0000256" key="16">
    <source>
        <dbReference type="SAM" id="Phobius"/>
    </source>
</evidence>
<dbReference type="PROSITE" id="PS00022">
    <property type="entry name" value="EGF_1"/>
    <property type="match status" value="1"/>
</dbReference>
<comment type="caution">
    <text evidence="15">Lacks conserved residue(s) required for the propagation of feature annotation.</text>
</comment>
<dbReference type="SUPFAM" id="SSF57184">
    <property type="entry name" value="Growth factor receptor domain"/>
    <property type="match status" value="1"/>
</dbReference>
<keyword evidence="13" id="KW-0413">Isomerase</keyword>
<evidence type="ECO:0000256" key="5">
    <source>
        <dbReference type="ARBA" id="ARBA00022536"/>
    </source>
</evidence>
<dbReference type="Gene3D" id="2.10.25.10">
    <property type="entry name" value="Laminin"/>
    <property type="match status" value="2"/>
</dbReference>
<dbReference type="PROSITE" id="PS50026">
    <property type="entry name" value="EGF_3"/>
    <property type="match status" value="2"/>
</dbReference>
<name>A0ABM0K1N1_APLCA</name>
<evidence type="ECO:0000256" key="10">
    <source>
        <dbReference type="ARBA" id="ARBA00022989"/>
    </source>
</evidence>
<evidence type="ECO:0000256" key="11">
    <source>
        <dbReference type="ARBA" id="ARBA00023136"/>
    </source>
</evidence>
<keyword evidence="12 15" id="KW-1015">Disulfide bond</keyword>
<dbReference type="InterPro" id="IPR049883">
    <property type="entry name" value="NOTCH1_EGF-like"/>
</dbReference>
<dbReference type="InterPro" id="IPR006212">
    <property type="entry name" value="Furin_repeat"/>
</dbReference>
<evidence type="ECO:0000256" key="4">
    <source>
        <dbReference type="ARBA" id="ARBA00012723"/>
    </source>
</evidence>
<evidence type="ECO:0000256" key="15">
    <source>
        <dbReference type="PROSITE-ProRule" id="PRU00076"/>
    </source>
</evidence>
<keyword evidence="7 17" id="KW-0732">Signal</keyword>
<evidence type="ECO:0000313" key="20">
    <source>
        <dbReference type="RefSeq" id="XP_005106646.1"/>
    </source>
</evidence>
<dbReference type="CDD" id="cd00055">
    <property type="entry name" value="EGF_Lam"/>
    <property type="match status" value="1"/>
</dbReference>
<dbReference type="GeneID" id="101863128"/>
<dbReference type="Pfam" id="PF00053">
    <property type="entry name" value="EGF_laminin"/>
    <property type="match status" value="1"/>
</dbReference>
<evidence type="ECO:0000256" key="8">
    <source>
        <dbReference type="ARBA" id="ARBA00022737"/>
    </source>
</evidence>
<dbReference type="InterPro" id="IPR021852">
    <property type="entry name" value="DUF3456"/>
</dbReference>
<evidence type="ECO:0000256" key="2">
    <source>
        <dbReference type="ARBA" id="ARBA00004141"/>
    </source>
</evidence>
<evidence type="ECO:0000256" key="17">
    <source>
        <dbReference type="SAM" id="SignalP"/>
    </source>
</evidence>
<accession>A0ABM0K1N1</accession>
<keyword evidence="9" id="KW-0106">Calcium</keyword>
<dbReference type="InterPro" id="IPR050751">
    <property type="entry name" value="ECM_structural_protein"/>
</dbReference>
<evidence type="ECO:0000256" key="7">
    <source>
        <dbReference type="ARBA" id="ARBA00022729"/>
    </source>
</evidence>
<dbReference type="InterPro" id="IPR001881">
    <property type="entry name" value="EGF-like_Ca-bd_dom"/>
</dbReference>
<keyword evidence="14" id="KW-0676">Redox-active center</keyword>
<evidence type="ECO:0000256" key="14">
    <source>
        <dbReference type="ARBA" id="ARBA00023284"/>
    </source>
</evidence>
<dbReference type="SMART" id="SM00181">
    <property type="entry name" value="EGF"/>
    <property type="match status" value="4"/>
</dbReference>
<dbReference type="CDD" id="cd00054">
    <property type="entry name" value="EGF_CA"/>
    <property type="match status" value="2"/>
</dbReference>
<feature type="signal peptide" evidence="17">
    <location>
        <begin position="1"/>
        <end position="31"/>
    </location>
</feature>
<dbReference type="PROSITE" id="PS01187">
    <property type="entry name" value="EGF_CA"/>
    <property type="match status" value="1"/>
</dbReference>
<evidence type="ECO:0000256" key="6">
    <source>
        <dbReference type="ARBA" id="ARBA00022692"/>
    </source>
</evidence>
<feature type="chain" id="PRO_5047004641" description="protein disulfide-isomerase" evidence="17">
    <location>
        <begin position="32"/>
        <end position="429"/>
    </location>
</feature>
<sequence>MMKMMTVHIQTVFSLLSVFWLLLMVVPCLDAKKKMPKCSVCKDIVGNFNKGLSATAKSNYGGGNTKWEEKSLGSYATSEVRLVEIIEHLCDDAAKECHSVLEEHEEMIESFWFKIFGQGKDKDLHQFLCIENMKACCPNNTFGKECEVCPGGEKTPCSGNGACDGEGTREGTGKCKCNSGYRGDLCNECKDGYYEDSKTDTASVCKVCHIACKNTCWEGGPKGCDECKDGWLSNEELGCQDVNECSEDPCEENQYCTNTQGSYTCFTCDASCVACTGSGPARCTECNAGYTLNENLQICADINECEADSSLCSGENQECKNLPGSHECVCKAGYHMRDGSCQRKPKEKIKTSQRIEETANFAEQLKKSMNKRNDIDWTKFKDIPSVTGHFLIMALYGISCRFASSNLLATLALSLLMIIHVIWFATNSR</sequence>
<dbReference type="InterPro" id="IPR000742">
    <property type="entry name" value="EGF"/>
</dbReference>
<comment type="catalytic activity">
    <reaction evidence="1">
        <text>Catalyzes the rearrangement of -S-S- bonds in proteins.</text>
        <dbReference type="EC" id="5.3.4.1"/>
    </reaction>
</comment>
<keyword evidence="8" id="KW-0677">Repeat</keyword>
<feature type="domain" description="EGF-like" evidence="18">
    <location>
        <begin position="147"/>
        <end position="187"/>
    </location>
</feature>
<dbReference type="PROSITE" id="PS01248">
    <property type="entry name" value="EGF_LAM_1"/>
    <property type="match status" value="1"/>
</dbReference>
<feature type="transmembrane region" description="Helical" evidence="16">
    <location>
        <begin position="407"/>
        <end position="426"/>
    </location>
</feature>
<dbReference type="PROSITE" id="PS01186">
    <property type="entry name" value="EGF_2"/>
    <property type="match status" value="1"/>
</dbReference>
<evidence type="ECO:0000256" key="3">
    <source>
        <dbReference type="ARBA" id="ARBA00005897"/>
    </source>
</evidence>
<dbReference type="InterPro" id="IPR009030">
    <property type="entry name" value="Growth_fac_rcpt_cys_sf"/>
</dbReference>
<dbReference type="InterPro" id="IPR002049">
    <property type="entry name" value="LE_dom"/>
</dbReference>
<gene>
    <name evidence="20" type="primary">LOC101863128</name>
</gene>
<evidence type="ECO:0000313" key="19">
    <source>
        <dbReference type="Proteomes" id="UP000694888"/>
    </source>
</evidence>
<dbReference type="EC" id="5.3.4.1" evidence="4"/>
<comment type="subcellular location">
    <subcellularLocation>
        <location evidence="2">Membrane</location>
        <topology evidence="2">Multi-pass membrane protein</topology>
    </subcellularLocation>
</comment>
<reference evidence="20" key="1">
    <citation type="submission" date="2025-08" db="UniProtKB">
        <authorList>
            <consortium name="RefSeq"/>
        </authorList>
    </citation>
    <scope>IDENTIFICATION</scope>
</reference>
<evidence type="ECO:0000256" key="9">
    <source>
        <dbReference type="ARBA" id="ARBA00022837"/>
    </source>
</evidence>
<dbReference type="SMART" id="SM00261">
    <property type="entry name" value="FU"/>
    <property type="match status" value="3"/>
</dbReference>
<dbReference type="Pfam" id="PF07645">
    <property type="entry name" value="EGF_CA"/>
    <property type="match status" value="2"/>
</dbReference>
<feature type="disulfide bond" evidence="15">
    <location>
        <begin position="177"/>
        <end position="186"/>
    </location>
</feature>
<keyword evidence="10 16" id="KW-1133">Transmembrane helix</keyword>
<comment type="similarity">
    <text evidence="3">Belongs to the CRELD family.</text>
</comment>
<keyword evidence="6 16" id="KW-0812">Transmembrane</keyword>
<dbReference type="PANTHER" id="PTHR24034:SF209">
    <property type="entry name" value="EGF-LIKE DOMAIN-CONTAINING PROTEIN"/>
    <property type="match status" value="1"/>
</dbReference>
<keyword evidence="19" id="KW-1185">Reference proteome</keyword>
<evidence type="ECO:0000256" key="1">
    <source>
        <dbReference type="ARBA" id="ARBA00001182"/>
    </source>
</evidence>
<evidence type="ECO:0000259" key="18">
    <source>
        <dbReference type="PROSITE" id="PS50026"/>
    </source>
</evidence>
<dbReference type="Pfam" id="PF11938">
    <property type="entry name" value="DUF3456"/>
    <property type="match status" value="1"/>
</dbReference>
<dbReference type="PANTHER" id="PTHR24034">
    <property type="entry name" value="EGF-LIKE DOMAIN-CONTAINING PROTEIN"/>
    <property type="match status" value="1"/>
</dbReference>
<dbReference type="RefSeq" id="XP_005106646.1">
    <property type="nucleotide sequence ID" value="XM_005106589.3"/>
</dbReference>
<feature type="domain" description="EGF-like" evidence="18">
    <location>
        <begin position="301"/>
        <end position="342"/>
    </location>
</feature>